<dbReference type="EMBL" id="JAGIOO010000001">
    <property type="protein sequence ID" value="MBP2473341.1"/>
    <property type="molecule type" value="Genomic_DNA"/>
</dbReference>
<evidence type="ECO:0000313" key="2">
    <source>
        <dbReference type="Proteomes" id="UP001519363"/>
    </source>
</evidence>
<evidence type="ECO:0000313" key="1">
    <source>
        <dbReference type="EMBL" id="MBP2473341.1"/>
    </source>
</evidence>
<name>A0ABS5A9T6_9PSEU</name>
<keyword evidence="2" id="KW-1185">Reference proteome</keyword>
<protein>
    <submittedName>
        <fullName evidence="1">Uncharacterized protein</fullName>
    </submittedName>
</protein>
<sequence>MALLLTLDNTSGGIEGLFNRTTNFAVFERISAAGQPGAIALPDDGRKDDDCAIAVGLAKDILLHVSVRIGIIGGAPADRSNPCPRANKVAELAIATLTAG</sequence>
<gene>
    <name evidence="1" type="ORF">JOF53_002213</name>
</gene>
<reference evidence="1 2" key="1">
    <citation type="submission" date="2021-03" db="EMBL/GenBank/DDBJ databases">
        <title>Sequencing the genomes of 1000 actinobacteria strains.</title>
        <authorList>
            <person name="Klenk H.-P."/>
        </authorList>
    </citation>
    <scope>NUCLEOTIDE SEQUENCE [LARGE SCALE GENOMIC DNA]</scope>
    <source>
        <strain evidence="1 2">DSM 44580</strain>
    </source>
</reference>
<dbReference type="RefSeq" id="WP_086787078.1">
    <property type="nucleotide sequence ID" value="NZ_JAGIOO010000001.1"/>
</dbReference>
<comment type="caution">
    <text evidence="1">The sequence shown here is derived from an EMBL/GenBank/DDBJ whole genome shotgun (WGS) entry which is preliminary data.</text>
</comment>
<dbReference type="InterPro" id="IPR024520">
    <property type="entry name" value="DUF3558"/>
</dbReference>
<dbReference type="Proteomes" id="UP001519363">
    <property type="component" value="Unassembled WGS sequence"/>
</dbReference>
<dbReference type="Pfam" id="PF12079">
    <property type="entry name" value="DUF3558"/>
    <property type="match status" value="1"/>
</dbReference>
<proteinExistence type="predicted"/>
<accession>A0ABS5A9T6</accession>
<organism evidence="1 2">
    <name type="scientific">Crossiella equi</name>
    <dbReference type="NCBI Taxonomy" id="130796"/>
    <lineage>
        <taxon>Bacteria</taxon>
        <taxon>Bacillati</taxon>
        <taxon>Actinomycetota</taxon>
        <taxon>Actinomycetes</taxon>
        <taxon>Pseudonocardiales</taxon>
        <taxon>Pseudonocardiaceae</taxon>
        <taxon>Crossiella</taxon>
    </lineage>
</organism>